<accession>A0A1M7HBA7</accession>
<dbReference type="EMBL" id="FRCA01000006">
    <property type="protein sequence ID" value="SHM25892.1"/>
    <property type="molecule type" value="Genomic_DNA"/>
</dbReference>
<evidence type="ECO:0000256" key="1">
    <source>
        <dbReference type="SAM" id="Coils"/>
    </source>
</evidence>
<evidence type="ECO:0008006" key="4">
    <source>
        <dbReference type="Google" id="ProtNLM"/>
    </source>
</evidence>
<dbReference type="STRING" id="44933.SAMN05660971_02568"/>
<proteinExistence type="predicted"/>
<name>A0A1M7HBA7_9GAMM</name>
<evidence type="ECO:0000313" key="2">
    <source>
        <dbReference type="EMBL" id="SHM25892.1"/>
    </source>
</evidence>
<dbReference type="Proteomes" id="UP000184123">
    <property type="component" value="Unassembled WGS sequence"/>
</dbReference>
<sequence length="196" mass="22224">MRQGVEVMQFSKRSSARLLQSVVLVTFMGTLAGCELLPMERASHPVKVVDDTDLASCDAEVPNFAESPCMLTEWVAFGLASQRGDREWRDNMLPRLEGHAPEQRLSRAVVMSWGSESQWDQASELYKADLQAAPSELQPLFRYWLNELEGRRKSLQRVGQERSEVARLTEENQALADKLEAMTAIEQSINLRQQVE</sequence>
<reference evidence="2 3" key="1">
    <citation type="submission" date="2016-11" db="EMBL/GenBank/DDBJ databases">
        <authorList>
            <person name="Jaros S."/>
            <person name="Januszkiewicz K."/>
            <person name="Wedrychowicz H."/>
        </authorList>
    </citation>
    <scope>NUCLEOTIDE SEQUENCE [LARGE SCALE GENOMIC DNA]</scope>
    <source>
        <strain evidence="2 3">DSM 4740</strain>
    </source>
</reference>
<feature type="coiled-coil region" evidence="1">
    <location>
        <begin position="158"/>
        <end position="185"/>
    </location>
</feature>
<protein>
    <recommendedName>
        <fullName evidence="4">YfhG lipoprotein</fullName>
    </recommendedName>
</protein>
<organism evidence="2 3">
    <name type="scientific">Halomonas cupida</name>
    <dbReference type="NCBI Taxonomy" id="44933"/>
    <lineage>
        <taxon>Bacteria</taxon>
        <taxon>Pseudomonadati</taxon>
        <taxon>Pseudomonadota</taxon>
        <taxon>Gammaproteobacteria</taxon>
        <taxon>Oceanospirillales</taxon>
        <taxon>Halomonadaceae</taxon>
        <taxon>Halomonas</taxon>
    </lineage>
</organism>
<dbReference type="PROSITE" id="PS51257">
    <property type="entry name" value="PROKAR_LIPOPROTEIN"/>
    <property type="match status" value="1"/>
</dbReference>
<gene>
    <name evidence="2" type="ORF">SAMN05660971_02568</name>
</gene>
<keyword evidence="1" id="KW-0175">Coiled coil</keyword>
<dbReference type="AlphaFoldDB" id="A0A1M7HBA7"/>
<evidence type="ECO:0000313" key="3">
    <source>
        <dbReference type="Proteomes" id="UP000184123"/>
    </source>
</evidence>
<dbReference type="RefSeq" id="WP_234986960.1">
    <property type="nucleotide sequence ID" value="NZ_BJXU01000153.1"/>
</dbReference>